<sequence>MNAQTSLGKISQNARAADERLVREDLGALYHVFFDLGWCEHIYNHITARVPGPEKHFLINSFGLAYNEVTASNLIKIDLDGNKVVDVPGRVNAPGFTIHSSVHAARDDAHFIAHTHTTAGVAVACTDEGLSHHSFYGAMLYDQIAYHDFEGISTDLGERERLVRSLGNKNYMILRHHGLLTCGRTAAEALFRMTILQRACEVQLAAATFGKGWRPLPEEILRRTTRQMQSEVAKGFDEKTAFGQDSFEAYRRALDAKGSRYRD</sequence>
<proteinExistence type="inferred from homology"/>
<dbReference type="InterPro" id="IPR036409">
    <property type="entry name" value="Aldolase_II/adducin_N_sf"/>
</dbReference>
<dbReference type="SUPFAM" id="SSF53639">
    <property type="entry name" value="AraD/HMP-PK domain-like"/>
    <property type="match status" value="1"/>
</dbReference>
<dbReference type="InterPro" id="IPR051017">
    <property type="entry name" value="Aldolase-II_Adducin_sf"/>
</dbReference>
<evidence type="ECO:0000313" key="3">
    <source>
        <dbReference type="EMBL" id="TFV49270.1"/>
    </source>
</evidence>
<dbReference type="NCBIfam" id="NF005451">
    <property type="entry name" value="PRK07044.1"/>
    <property type="match status" value="1"/>
</dbReference>
<dbReference type="InterPro" id="IPR001303">
    <property type="entry name" value="Aldolase_II/adducin_N"/>
</dbReference>
<dbReference type="SMART" id="SM01007">
    <property type="entry name" value="Aldolase_II"/>
    <property type="match status" value="1"/>
</dbReference>
<dbReference type="Proteomes" id="UP000297966">
    <property type="component" value="Unassembled WGS sequence"/>
</dbReference>
<accession>A0A4Y9M2A2</accession>
<dbReference type="PANTHER" id="PTHR10672:SF3">
    <property type="entry name" value="PROTEIN HU-LI TAI SHAO"/>
    <property type="match status" value="1"/>
</dbReference>
<evidence type="ECO:0000256" key="1">
    <source>
        <dbReference type="ARBA" id="ARBA00037961"/>
    </source>
</evidence>
<name>A0A4Y9M2A2_9BRAD</name>
<keyword evidence="4" id="KW-1185">Reference proteome</keyword>
<comment type="similarity">
    <text evidence="1">Belongs to the aldolase class II family.</text>
</comment>
<dbReference type="OrthoDB" id="5291399at2"/>
<evidence type="ECO:0000259" key="2">
    <source>
        <dbReference type="SMART" id="SM01007"/>
    </source>
</evidence>
<dbReference type="EMBL" id="SPQT01000003">
    <property type="protein sequence ID" value="TFV49270.1"/>
    <property type="molecule type" value="Genomic_DNA"/>
</dbReference>
<reference evidence="3 4" key="1">
    <citation type="submission" date="2019-03" db="EMBL/GenBank/DDBJ databases">
        <title>Bradyrhizobium diversity isolated from nodules of Chamaecrista fasciculata.</title>
        <authorList>
            <person name="Klepa M.S."/>
            <person name="Urquiaga M.O."/>
            <person name="Hungria M."/>
            <person name="Delamuta J.R."/>
        </authorList>
    </citation>
    <scope>NUCLEOTIDE SEQUENCE [LARGE SCALE GENOMIC DNA]</scope>
    <source>
        <strain evidence="3 4">CNPSo 3448</strain>
    </source>
</reference>
<comment type="caution">
    <text evidence="3">The sequence shown here is derived from an EMBL/GenBank/DDBJ whole genome shotgun (WGS) entry which is preliminary data.</text>
</comment>
<evidence type="ECO:0000313" key="4">
    <source>
        <dbReference type="Proteomes" id="UP000297966"/>
    </source>
</evidence>
<dbReference type="GO" id="GO:0051015">
    <property type="term" value="F:actin filament binding"/>
    <property type="evidence" value="ECO:0007669"/>
    <property type="project" value="TreeGrafter"/>
</dbReference>
<protein>
    <submittedName>
        <fullName evidence="3">Class II aldolase/adducin family protein</fullName>
    </submittedName>
</protein>
<dbReference type="GO" id="GO:0005856">
    <property type="term" value="C:cytoskeleton"/>
    <property type="evidence" value="ECO:0007669"/>
    <property type="project" value="TreeGrafter"/>
</dbReference>
<dbReference type="RefSeq" id="WP_135174032.1">
    <property type="nucleotide sequence ID" value="NZ_SPQT01000003.1"/>
</dbReference>
<feature type="domain" description="Class II aldolase/adducin N-terminal" evidence="2">
    <location>
        <begin position="24"/>
        <end position="204"/>
    </location>
</feature>
<gene>
    <name evidence="3" type="ORF">E4K65_10210</name>
</gene>
<dbReference type="AlphaFoldDB" id="A0A4Y9M2A2"/>
<dbReference type="Pfam" id="PF00596">
    <property type="entry name" value="Aldolase_II"/>
    <property type="match status" value="1"/>
</dbReference>
<dbReference type="PANTHER" id="PTHR10672">
    <property type="entry name" value="ADDUCIN"/>
    <property type="match status" value="1"/>
</dbReference>
<organism evidence="3 4">
    <name type="scientific">Bradyrhizobium niftali</name>
    <dbReference type="NCBI Taxonomy" id="2560055"/>
    <lineage>
        <taxon>Bacteria</taxon>
        <taxon>Pseudomonadati</taxon>
        <taxon>Pseudomonadota</taxon>
        <taxon>Alphaproteobacteria</taxon>
        <taxon>Hyphomicrobiales</taxon>
        <taxon>Nitrobacteraceae</taxon>
        <taxon>Bradyrhizobium</taxon>
    </lineage>
</organism>
<dbReference type="Gene3D" id="3.40.225.10">
    <property type="entry name" value="Class II aldolase/adducin N-terminal domain"/>
    <property type="match status" value="1"/>
</dbReference>